<comment type="pathway">
    <text evidence="5">Amino-acid biosynthesis; L-arginine biosynthesis; N(2)-acetyl-L-ornithine from L-glutamate: step 3/4.</text>
</comment>
<feature type="active site" evidence="5">
    <location>
        <position position="145"/>
    </location>
</feature>
<reference evidence="7 8" key="1">
    <citation type="submission" date="2019-02" db="EMBL/GenBank/DDBJ databases">
        <title>Sequencing the genomes of 1000 actinobacteria strains.</title>
        <authorList>
            <person name="Klenk H.-P."/>
        </authorList>
    </citation>
    <scope>NUCLEOTIDE SEQUENCE [LARGE SCALE GENOMIC DNA]</scope>
    <source>
        <strain evidence="7 8">DSM 45162</strain>
    </source>
</reference>
<evidence type="ECO:0000313" key="7">
    <source>
        <dbReference type="EMBL" id="RZU48916.1"/>
    </source>
</evidence>
<evidence type="ECO:0000313" key="8">
    <source>
        <dbReference type="Proteomes" id="UP000292564"/>
    </source>
</evidence>
<accession>A0A4V2G6J3</accession>
<organism evidence="7 8">
    <name type="scientific">Krasilnikovia cinnamomea</name>
    <dbReference type="NCBI Taxonomy" id="349313"/>
    <lineage>
        <taxon>Bacteria</taxon>
        <taxon>Bacillati</taxon>
        <taxon>Actinomycetota</taxon>
        <taxon>Actinomycetes</taxon>
        <taxon>Micromonosporales</taxon>
        <taxon>Micromonosporaceae</taxon>
        <taxon>Krasilnikovia</taxon>
    </lineage>
</organism>
<dbReference type="RefSeq" id="WP_130508076.1">
    <property type="nucleotide sequence ID" value="NZ_SHKY01000001.1"/>
</dbReference>
<evidence type="ECO:0000256" key="5">
    <source>
        <dbReference type="HAMAP-Rule" id="MF_00150"/>
    </source>
</evidence>
<dbReference type="PANTHER" id="PTHR32338">
    <property type="entry name" value="N-ACETYL-GAMMA-GLUTAMYL-PHOSPHATE REDUCTASE, CHLOROPLASTIC-RELATED-RELATED"/>
    <property type="match status" value="1"/>
</dbReference>
<dbReference type="InterPro" id="IPR000534">
    <property type="entry name" value="Semialdehyde_DH_NAD-bd"/>
</dbReference>
<dbReference type="OrthoDB" id="9801289at2"/>
<evidence type="ECO:0000256" key="2">
    <source>
        <dbReference type="ARBA" id="ARBA00022605"/>
    </source>
</evidence>
<dbReference type="NCBIfam" id="TIGR01850">
    <property type="entry name" value="argC"/>
    <property type="match status" value="1"/>
</dbReference>
<comment type="function">
    <text evidence="5">Catalyzes the NADPH-dependent reduction of N-acetyl-5-glutamyl phosphate to yield N-acetyl-L-glutamate 5-semialdehyde.</text>
</comment>
<dbReference type="EC" id="1.2.1.38" evidence="5"/>
<dbReference type="HAMAP" id="MF_00150">
    <property type="entry name" value="ArgC_type1"/>
    <property type="match status" value="1"/>
</dbReference>
<evidence type="ECO:0000259" key="6">
    <source>
        <dbReference type="SMART" id="SM00859"/>
    </source>
</evidence>
<gene>
    <name evidence="5" type="primary">argC</name>
    <name evidence="7" type="ORF">EV385_0650</name>
</gene>
<dbReference type="GO" id="GO:0005737">
    <property type="term" value="C:cytoplasm"/>
    <property type="evidence" value="ECO:0007669"/>
    <property type="project" value="UniProtKB-SubCell"/>
</dbReference>
<dbReference type="InterPro" id="IPR000706">
    <property type="entry name" value="AGPR_type-1"/>
</dbReference>
<dbReference type="CDD" id="cd24148">
    <property type="entry name" value="AGPR_1_actinobacAGPR_like"/>
    <property type="match status" value="1"/>
</dbReference>
<dbReference type="InterPro" id="IPR058924">
    <property type="entry name" value="AGPR_dimerisation_dom"/>
</dbReference>
<keyword evidence="8" id="KW-1185">Reference proteome</keyword>
<dbReference type="GO" id="GO:0006526">
    <property type="term" value="P:L-arginine biosynthetic process"/>
    <property type="evidence" value="ECO:0007669"/>
    <property type="project" value="UniProtKB-UniRule"/>
</dbReference>
<comment type="similarity">
    <text evidence="5">Belongs to the NAGSA dehydrogenase family. Type 1 subfamily.</text>
</comment>
<sequence>MGVRVAVAGASGYAGGELLRLIAGHPEFDLVAATAHTQAGSPVTAVHPQLAGLDLTLAQTDPATLADADLVFLALPHGQSAALAAQLPASVKVVDLGADFRLRDADAWARYYGGPHAGTWTYGLPELPGQRARIAAASRVANTGCYAATITLALAPLIAAGVASPDDVVVVAASGTSGAGRAAKAHLLGSEVMGDLSPYKVGAHQHVPEIKQATGATSLSMTPVLAPMPRGILATVTAVPTGAADPREVLAAAYADAPFVHVLPPGAWPHTAATAGSNSCHLQAGVDADSGRIIVVSALDNLGKGAAGQAVQCANLMYGLAETTGLSVYGVAP</sequence>
<dbReference type="Pfam" id="PF01118">
    <property type="entry name" value="Semialdhyde_dh"/>
    <property type="match status" value="1"/>
</dbReference>
<keyword evidence="3 5" id="KW-0521">NADP</keyword>
<evidence type="ECO:0000256" key="3">
    <source>
        <dbReference type="ARBA" id="ARBA00022857"/>
    </source>
</evidence>
<protein>
    <recommendedName>
        <fullName evidence="5">N-acetyl-gamma-glutamyl-phosphate reductase</fullName>
        <shortName evidence="5">AGPR</shortName>
        <ecNumber evidence="5">1.2.1.38</ecNumber>
    </recommendedName>
    <alternativeName>
        <fullName evidence="5">N-acetyl-glutamate semialdehyde dehydrogenase</fullName>
        <shortName evidence="5">NAGSA dehydrogenase</shortName>
    </alternativeName>
</protein>
<dbReference type="InterPro" id="IPR036291">
    <property type="entry name" value="NAD(P)-bd_dom_sf"/>
</dbReference>
<dbReference type="PANTHER" id="PTHR32338:SF10">
    <property type="entry name" value="N-ACETYL-GAMMA-GLUTAMYL-PHOSPHATE REDUCTASE, CHLOROPLASTIC-RELATED"/>
    <property type="match status" value="1"/>
</dbReference>
<keyword evidence="1 5" id="KW-0055">Arginine biosynthesis</keyword>
<dbReference type="InterPro" id="IPR050085">
    <property type="entry name" value="AGPR"/>
</dbReference>
<evidence type="ECO:0000256" key="1">
    <source>
        <dbReference type="ARBA" id="ARBA00022571"/>
    </source>
</evidence>
<comment type="subcellular location">
    <subcellularLocation>
        <location evidence="5">Cytoplasm</location>
    </subcellularLocation>
</comment>
<name>A0A4V2G6J3_9ACTN</name>
<dbReference type="Gene3D" id="3.30.360.10">
    <property type="entry name" value="Dihydrodipicolinate Reductase, domain 2"/>
    <property type="match status" value="1"/>
</dbReference>
<dbReference type="GO" id="GO:0051287">
    <property type="term" value="F:NAD binding"/>
    <property type="evidence" value="ECO:0007669"/>
    <property type="project" value="InterPro"/>
</dbReference>
<dbReference type="Proteomes" id="UP000292564">
    <property type="component" value="Unassembled WGS sequence"/>
</dbReference>
<evidence type="ECO:0000256" key="4">
    <source>
        <dbReference type="ARBA" id="ARBA00023002"/>
    </source>
</evidence>
<dbReference type="SMART" id="SM00859">
    <property type="entry name" value="Semialdhyde_dh"/>
    <property type="match status" value="1"/>
</dbReference>
<keyword evidence="2 5" id="KW-0028">Amino-acid biosynthesis</keyword>
<dbReference type="GO" id="GO:0003942">
    <property type="term" value="F:N-acetyl-gamma-glutamyl-phosphate reductase activity"/>
    <property type="evidence" value="ECO:0007669"/>
    <property type="project" value="UniProtKB-UniRule"/>
</dbReference>
<dbReference type="Gene3D" id="3.40.50.720">
    <property type="entry name" value="NAD(P)-binding Rossmann-like Domain"/>
    <property type="match status" value="1"/>
</dbReference>
<feature type="domain" description="Semialdehyde dehydrogenase NAD-binding" evidence="6">
    <location>
        <begin position="4"/>
        <end position="135"/>
    </location>
</feature>
<dbReference type="SUPFAM" id="SSF51735">
    <property type="entry name" value="NAD(P)-binding Rossmann-fold domains"/>
    <property type="match status" value="1"/>
</dbReference>
<dbReference type="CDD" id="cd23934">
    <property type="entry name" value="AGPR_1_C"/>
    <property type="match status" value="1"/>
</dbReference>
<comment type="caution">
    <text evidence="7">The sequence shown here is derived from an EMBL/GenBank/DDBJ whole genome shotgun (WGS) entry which is preliminary data.</text>
</comment>
<dbReference type="SUPFAM" id="SSF55347">
    <property type="entry name" value="Glyceraldehyde-3-phosphate dehydrogenase-like, C-terminal domain"/>
    <property type="match status" value="1"/>
</dbReference>
<dbReference type="GO" id="GO:0070401">
    <property type="term" value="F:NADP+ binding"/>
    <property type="evidence" value="ECO:0007669"/>
    <property type="project" value="InterPro"/>
</dbReference>
<comment type="catalytic activity">
    <reaction evidence="5">
        <text>N-acetyl-L-glutamate 5-semialdehyde + phosphate + NADP(+) = N-acetyl-L-glutamyl 5-phosphate + NADPH + H(+)</text>
        <dbReference type="Rhea" id="RHEA:21588"/>
        <dbReference type="ChEBI" id="CHEBI:15378"/>
        <dbReference type="ChEBI" id="CHEBI:29123"/>
        <dbReference type="ChEBI" id="CHEBI:43474"/>
        <dbReference type="ChEBI" id="CHEBI:57783"/>
        <dbReference type="ChEBI" id="CHEBI:57936"/>
        <dbReference type="ChEBI" id="CHEBI:58349"/>
        <dbReference type="EC" id="1.2.1.38"/>
    </reaction>
</comment>
<dbReference type="AlphaFoldDB" id="A0A4V2G6J3"/>
<dbReference type="Pfam" id="PF22698">
    <property type="entry name" value="Semialdhyde_dhC_1"/>
    <property type="match status" value="1"/>
</dbReference>
<dbReference type="UniPathway" id="UPA00068">
    <property type="reaction ID" value="UER00108"/>
</dbReference>
<keyword evidence="5" id="KW-0963">Cytoplasm</keyword>
<keyword evidence="4 5" id="KW-0560">Oxidoreductase</keyword>
<dbReference type="EMBL" id="SHKY01000001">
    <property type="protein sequence ID" value="RZU48916.1"/>
    <property type="molecule type" value="Genomic_DNA"/>
</dbReference>
<proteinExistence type="inferred from homology"/>